<accession>A0A6L5X1Y7</accession>
<evidence type="ECO:0000313" key="11">
    <source>
        <dbReference type="EMBL" id="MSS14429.1"/>
    </source>
</evidence>
<keyword evidence="3 9" id="KW-0813">Transport</keyword>
<feature type="domain" description="ABC transmembrane type-2" evidence="10">
    <location>
        <begin position="31"/>
        <end position="249"/>
    </location>
</feature>
<keyword evidence="6 9" id="KW-0812">Transmembrane</keyword>
<dbReference type="InterPro" id="IPR047817">
    <property type="entry name" value="ABC2_TM_bact-type"/>
</dbReference>
<feature type="transmembrane region" description="Helical" evidence="9">
    <location>
        <begin position="171"/>
        <end position="190"/>
    </location>
</feature>
<feature type="transmembrane region" description="Helical" evidence="9">
    <location>
        <begin position="62"/>
        <end position="89"/>
    </location>
</feature>
<proteinExistence type="inferred from homology"/>
<evidence type="ECO:0000256" key="4">
    <source>
        <dbReference type="ARBA" id="ARBA00022475"/>
    </source>
</evidence>
<evidence type="ECO:0000256" key="2">
    <source>
        <dbReference type="ARBA" id="ARBA00007783"/>
    </source>
</evidence>
<keyword evidence="8 9" id="KW-0472">Membrane</keyword>
<dbReference type="PROSITE" id="PS51012">
    <property type="entry name" value="ABC_TM2"/>
    <property type="match status" value="1"/>
</dbReference>
<gene>
    <name evidence="11" type="ORF">FYJ35_05130</name>
</gene>
<evidence type="ECO:0000256" key="9">
    <source>
        <dbReference type="RuleBase" id="RU361157"/>
    </source>
</evidence>
<dbReference type="PANTHER" id="PTHR30413:SF8">
    <property type="entry name" value="TRANSPORT PERMEASE PROTEIN"/>
    <property type="match status" value="1"/>
</dbReference>
<reference evidence="11 12" key="1">
    <citation type="submission" date="2019-08" db="EMBL/GenBank/DDBJ databases">
        <title>In-depth cultivation of the pig gut microbiome towards novel bacterial diversity and tailored functional studies.</title>
        <authorList>
            <person name="Wylensek D."/>
            <person name="Hitch T.C.A."/>
            <person name="Clavel T."/>
        </authorList>
    </citation>
    <scope>NUCLEOTIDE SEQUENCE [LARGE SCALE GENOMIC DNA]</scope>
    <source>
        <strain evidence="11 12">Oil+RF-744-WCA-WT-11</strain>
    </source>
</reference>
<dbReference type="EMBL" id="VULZ01000004">
    <property type="protein sequence ID" value="MSS14429.1"/>
    <property type="molecule type" value="Genomic_DNA"/>
</dbReference>
<protein>
    <recommendedName>
        <fullName evidence="9">Transport permease protein</fullName>
    </recommendedName>
</protein>
<evidence type="ECO:0000256" key="3">
    <source>
        <dbReference type="ARBA" id="ARBA00022448"/>
    </source>
</evidence>
<feature type="transmembrane region" description="Helical" evidence="9">
    <location>
        <begin position="109"/>
        <end position="132"/>
    </location>
</feature>
<evidence type="ECO:0000256" key="1">
    <source>
        <dbReference type="ARBA" id="ARBA00004429"/>
    </source>
</evidence>
<organism evidence="11 12">
    <name type="scientific">Porcincola intestinalis</name>
    <dbReference type="NCBI Taxonomy" id="2606632"/>
    <lineage>
        <taxon>Bacteria</taxon>
        <taxon>Bacillati</taxon>
        <taxon>Bacillota</taxon>
        <taxon>Clostridia</taxon>
        <taxon>Lachnospirales</taxon>
        <taxon>Lachnospiraceae</taxon>
        <taxon>Porcincola</taxon>
    </lineage>
</organism>
<evidence type="ECO:0000256" key="8">
    <source>
        <dbReference type="ARBA" id="ARBA00023136"/>
    </source>
</evidence>
<keyword evidence="7 9" id="KW-1133">Transmembrane helix</keyword>
<keyword evidence="5" id="KW-0997">Cell inner membrane</keyword>
<evidence type="ECO:0000256" key="5">
    <source>
        <dbReference type="ARBA" id="ARBA00022519"/>
    </source>
</evidence>
<feature type="transmembrane region" description="Helical" evidence="9">
    <location>
        <begin position="138"/>
        <end position="159"/>
    </location>
</feature>
<dbReference type="GO" id="GO:0005886">
    <property type="term" value="C:plasma membrane"/>
    <property type="evidence" value="ECO:0007669"/>
    <property type="project" value="UniProtKB-SubCell"/>
</dbReference>
<dbReference type="PANTHER" id="PTHR30413">
    <property type="entry name" value="INNER MEMBRANE TRANSPORT PERMEASE"/>
    <property type="match status" value="1"/>
</dbReference>
<evidence type="ECO:0000313" key="12">
    <source>
        <dbReference type="Proteomes" id="UP000481852"/>
    </source>
</evidence>
<dbReference type="GO" id="GO:0015920">
    <property type="term" value="P:lipopolysaccharide transport"/>
    <property type="evidence" value="ECO:0007669"/>
    <property type="project" value="TreeGrafter"/>
</dbReference>
<feature type="transmembrane region" description="Helical" evidence="9">
    <location>
        <begin position="228"/>
        <end position="246"/>
    </location>
</feature>
<dbReference type="InterPro" id="IPR013525">
    <property type="entry name" value="ABC2_TM"/>
</dbReference>
<dbReference type="Pfam" id="PF01061">
    <property type="entry name" value="ABC2_membrane"/>
    <property type="match status" value="1"/>
</dbReference>
<keyword evidence="4 9" id="KW-1003">Cell membrane</keyword>
<sequence length="257" mass="29927">MKNIVEIYSYRDMIWSLVRRELRGKYEKSVLGFLWAFLGPLFQILIYSLVFTNIFHNNMPNFYIFLMSGILPWTFFSDSLGQGTGAIIYNAEMVKKIYFPREVLVISEVIAKLINMLLSFAVMAVFLVISGIGFSDQIVLLPIVVLIELILCLGASFFVSAITVYFRDLEYVIQVVLMAWIWATPIMYSLDDVTYPMKRILFLNPLTQVITCYHDILYFHRWTAPREYLIPLIEGIVILMIGYSVFNKIKKRFAEEL</sequence>
<evidence type="ECO:0000256" key="7">
    <source>
        <dbReference type="ARBA" id="ARBA00022989"/>
    </source>
</evidence>
<keyword evidence="12" id="KW-1185">Reference proteome</keyword>
<dbReference type="AlphaFoldDB" id="A0A6L5X1Y7"/>
<comment type="subcellular location">
    <subcellularLocation>
        <location evidence="1">Cell inner membrane</location>
        <topology evidence="1">Multi-pass membrane protein</topology>
    </subcellularLocation>
    <subcellularLocation>
        <location evidence="9">Cell membrane</location>
        <topology evidence="9">Multi-pass membrane protein</topology>
    </subcellularLocation>
</comment>
<dbReference type="GO" id="GO:0140359">
    <property type="term" value="F:ABC-type transporter activity"/>
    <property type="evidence" value="ECO:0007669"/>
    <property type="project" value="InterPro"/>
</dbReference>
<dbReference type="Proteomes" id="UP000481852">
    <property type="component" value="Unassembled WGS sequence"/>
</dbReference>
<comment type="caution">
    <text evidence="11">The sequence shown here is derived from an EMBL/GenBank/DDBJ whole genome shotgun (WGS) entry which is preliminary data.</text>
</comment>
<evidence type="ECO:0000259" key="10">
    <source>
        <dbReference type="PROSITE" id="PS51012"/>
    </source>
</evidence>
<dbReference type="RefSeq" id="WP_154524174.1">
    <property type="nucleotide sequence ID" value="NZ_VULZ01000004.1"/>
</dbReference>
<feature type="transmembrane region" description="Helical" evidence="9">
    <location>
        <begin position="29"/>
        <end position="50"/>
    </location>
</feature>
<name>A0A6L5X1Y7_9FIRM</name>
<comment type="similarity">
    <text evidence="2 9">Belongs to the ABC-2 integral membrane protein family.</text>
</comment>
<evidence type="ECO:0000256" key="6">
    <source>
        <dbReference type="ARBA" id="ARBA00022692"/>
    </source>
</evidence>